<accession>A0A918Y4Q6</accession>
<evidence type="ECO:0000313" key="2">
    <source>
        <dbReference type="Proteomes" id="UP000608955"/>
    </source>
</evidence>
<dbReference type="Proteomes" id="UP000608955">
    <property type="component" value="Unassembled WGS sequence"/>
</dbReference>
<dbReference type="RefSeq" id="WP_190178421.1">
    <property type="nucleotide sequence ID" value="NZ_BMVF01000007.1"/>
</dbReference>
<keyword evidence="2" id="KW-1185">Reference proteome</keyword>
<dbReference type="EMBL" id="BMVF01000007">
    <property type="protein sequence ID" value="GHD89603.1"/>
    <property type="molecule type" value="Genomic_DNA"/>
</dbReference>
<gene>
    <name evidence="1" type="ORF">GCM10010508_31260</name>
</gene>
<name>A0A918Y4Q6_9ACTN</name>
<sequence length="101" mass="10725">MPADFKAVMGDLTSLARTLHEQARAYRELGPSLSPPGASGGDAGLDAALREVALLISALHCGFADRLDDHGDLVAKSRDAFQRHDIDVHGLFDDLMPEGGN</sequence>
<organism evidence="1 2">
    <name type="scientific">Streptomyces naganishii JCM 4654</name>
    <dbReference type="NCBI Taxonomy" id="1306179"/>
    <lineage>
        <taxon>Bacteria</taxon>
        <taxon>Bacillati</taxon>
        <taxon>Actinomycetota</taxon>
        <taxon>Actinomycetes</taxon>
        <taxon>Kitasatosporales</taxon>
        <taxon>Streptomycetaceae</taxon>
        <taxon>Streptomyces</taxon>
    </lineage>
</organism>
<reference evidence="1" key="1">
    <citation type="journal article" date="2014" name="Int. J. Syst. Evol. Microbiol.">
        <title>Complete genome sequence of Corynebacterium casei LMG S-19264T (=DSM 44701T), isolated from a smear-ripened cheese.</title>
        <authorList>
            <consortium name="US DOE Joint Genome Institute (JGI-PGF)"/>
            <person name="Walter F."/>
            <person name="Albersmeier A."/>
            <person name="Kalinowski J."/>
            <person name="Ruckert C."/>
        </authorList>
    </citation>
    <scope>NUCLEOTIDE SEQUENCE</scope>
    <source>
        <strain evidence="1">JCM 4654</strain>
    </source>
</reference>
<dbReference type="AlphaFoldDB" id="A0A918Y4Q6"/>
<protein>
    <submittedName>
        <fullName evidence="1">Uncharacterized protein</fullName>
    </submittedName>
</protein>
<comment type="caution">
    <text evidence="1">The sequence shown here is derived from an EMBL/GenBank/DDBJ whole genome shotgun (WGS) entry which is preliminary data.</text>
</comment>
<proteinExistence type="predicted"/>
<dbReference type="InterPro" id="IPR045558">
    <property type="entry name" value="DUF6317"/>
</dbReference>
<reference evidence="1" key="2">
    <citation type="submission" date="2020-09" db="EMBL/GenBank/DDBJ databases">
        <authorList>
            <person name="Sun Q."/>
            <person name="Ohkuma M."/>
        </authorList>
    </citation>
    <scope>NUCLEOTIDE SEQUENCE</scope>
    <source>
        <strain evidence="1">JCM 4654</strain>
    </source>
</reference>
<dbReference type="Pfam" id="PF19840">
    <property type="entry name" value="DUF6317"/>
    <property type="match status" value="1"/>
</dbReference>
<evidence type="ECO:0000313" key="1">
    <source>
        <dbReference type="EMBL" id="GHD89603.1"/>
    </source>
</evidence>